<feature type="domain" description="TauD/TfdA-like" evidence="4">
    <location>
        <begin position="64"/>
        <end position="266"/>
    </location>
</feature>
<sequence>GSADPARVRELLLKDGVAVLHCAGDAAGEAADLPKRVLGDAWAAGLAPTEIRMKVDPDTQLVQAVTFGQQRKGGKHDQFGPTESNKSKTTNQVIDPLHVDGTKAFGYSAPDFILLFCAVPCPTGGANFVVDGEAVLQSMREHPDHAWVADAVFSRPVRQLYFSVTATGKGVWEGPLAIRHESGRLQWQCPNVFDACEPRVVPLESSDDRERDQAMIDIFAEHMRAAQASAARFKLDAGDCLVVDNYRMSHGREPFTSLDRTLWRMWTWSTRSSGGIPADVLADRTARRDCDI</sequence>
<comment type="caution">
    <text evidence="5">The sequence shown here is derived from an EMBL/GenBank/DDBJ whole genome shotgun (WGS) entry which is preliminary data.</text>
</comment>
<evidence type="ECO:0000259" key="4">
    <source>
        <dbReference type="Pfam" id="PF02668"/>
    </source>
</evidence>
<feature type="region of interest" description="Disordered" evidence="3">
    <location>
        <begin position="67"/>
        <end position="91"/>
    </location>
</feature>
<keyword evidence="1" id="KW-0560">Oxidoreductase</keyword>
<name>A0ABP0NXJ9_9DINO</name>
<dbReference type="PANTHER" id="PTHR10696:SF56">
    <property type="entry name" value="TAUD_TFDA-LIKE DOMAIN-CONTAINING PROTEIN"/>
    <property type="match status" value="1"/>
</dbReference>
<accession>A0ABP0NXJ9</accession>
<dbReference type="PANTHER" id="PTHR10696">
    <property type="entry name" value="GAMMA-BUTYROBETAINE HYDROXYLASE-RELATED"/>
    <property type="match status" value="1"/>
</dbReference>
<gene>
    <name evidence="5" type="ORF">SCF082_LOCUS34412</name>
</gene>
<evidence type="ECO:0000256" key="1">
    <source>
        <dbReference type="ARBA" id="ARBA00023002"/>
    </source>
</evidence>
<keyword evidence="2" id="KW-0045">Antibiotic biosynthesis</keyword>
<evidence type="ECO:0000256" key="3">
    <source>
        <dbReference type="SAM" id="MobiDB-lite"/>
    </source>
</evidence>
<feature type="non-terminal residue" evidence="5">
    <location>
        <position position="1"/>
    </location>
</feature>
<keyword evidence="6" id="KW-1185">Reference proteome</keyword>
<evidence type="ECO:0000313" key="6">
    <source>
        <dbReference type="Proteomes" id="UP001642464"/>
    </source>
</evidence>
<evidence type="ECO:0000256" key="2">
    <source>
        <dbReference type="ARBA" id="ARBA00023194"/>
    </source>
</evidence>
<protein>
    <submittedName>
        <fullName evidence="5">TauD domain-containing protein</fullName>
    </submittedName>
</protein>
<dbReference type="InterPro" id="IPR050411">
    <property type="entry name" value="AlphaKG_dependent_hydroxylases"/>
</dbReference>
<organism evidence="5 6">
    <name type="scientific">Durusdinium trenchii</name>
    <dbReference type="NCBI Taxonomy" id="1381693"/>
    <lineage>
        <taxon>Eukaryota</taxon>
        <taxon>Sar</taxon>
        <taxon>Alveolata</taxon>
        <taxon>Dinophyceae</taxon>
        <taxon>Suessiales</taxon>
        <taxon>Symbiodiniaceae</taxon>
        <taxon>Durusdinium</taxon>
    </lineage>
</organism>
<dbReference type="Proteomes" id="UP001642464">
    <property type="component" value="Unassembled WGS sequence"/>
</dbReference>
<feature type="compositionally biased region" description="Polar residues" evidence="3">
    <location>
        <begin position="81"/>
        <end position="91"/>
    </location>
</feature>
<dbReference type="Pfam" id="PF02668">
    <property type="entry name" value="TauD"/>
    <property type="match status" value="1"/>
</dbReference>
<dbReference type="Gene3D" id="3.60.130.10">
    <property type="entry name" value="Clavaminate synthase-like"/>
    <property type="match status" value="1"/>
</dbReference>
<dbReference type="SUPFAM" id="SSF51197">
    <property type="entry name" value="Clavaminate synthase-like"/>
    <property type="match status" value="1"/>
</dbReference>
<evidence type="ECO:0000313" key="5">
    <source>
        <dbReference type="EMBL" id="CAK9068279.1"/>
    </source>
</evidence>
<dbReference type="EMBL" id="CAXAMM010031532">
    <property type="protein sequence ID" value="CAK9068279.1"/>
    <property type="molecule type" value="Genomic_DNA"/>
</dbReference>
<dbReference type="InterPro" id="IPR042098">
    <property type="entry name" value="TauD-like_sf"/>
</dbReference>
<dbReference type="InterPro" id="IPR003819">
    <property type="entry name" value="TauD/TfdA-like"/>
</dbReference>
<reference evidence="5 6" key="1">
    <citation type="submission" date="2024-02" db="EMBL/GenBank/DDBJ databases">
        <authorList>
            <person name="Chen Y."/>
            <person name="Shah S."/>
            <person name="Dougan E. K."/>
            <person name="Thang M."/>
            <person name="Chan C."/>
        </authorList>
    </citation>
    <scope>NUCLEOTIDE SEQUENCE [LARGE SCALE GENOMIC DNA]</scope>
</reference>
<proteinExistence type="predicted"/>